<dbReference type="InterPro" id="IPR000445">
    <property type="entry name" value="HhH_motif"/>
</dbReference>
<dbReference type="PANTHER" id="PTHR10359">
    <property type="entry name" value="A/G-SPECIFIC ADENINE GLYCOSYLASE/ENDONUCLEASE III"/>
    <property type="match status" value="1"/>
</dbReference>
<keyword evidence="7 12" id="KW-0411">Iron-sulfur</keyword>
<evidence type="ECO:0000313" key="15">
    <source>
        <dbReference type="Proteomes" id="UP000562395"/>
    </source>
</evidence>
<dbReference type="Pfam" id="PF00730">
    <property type="entry name" value="HhH-GPD"/>
    <property type="match status" value="1"/>
</dbReference>
<dbReference type="EMBL" id="JACICY010000002">
    <property type="protein sequence ID" value="MBB3859725.1"/>
    <property type="molecule type" value="Genomic_DNA"/>
</dbReference>
<reference evidence="14 15" key="1">
    <citation type="submission" date="2020-08" db="EMBL/GenBank/DDBJ databases">
        <title>Genomic Encyclopedia of Type Strains, Phase IV (KMG-IV): sequencing the most valuable type-strain genomes for metagenomic binning, comparative biology and taxonomic classification.</title>
        <authorList>
            <person name="Goeker M."/>
        </authorList>
    </citation>
    <scope>NUCLEOTIDE SEQUENCE [LARGE SCALE GENOMIC DNA]</scope>
    <source>
        <strain evidence="14 15">DSM 14552</strain>
    </source>
</reference>
<keyword evidence="14" id="KW-0255">Endonuclease</keyword>
<dbReference type="GO" id="GO:0046872">
    <property type="term" value="F:metal ion binding"/>
    <property type="evidence" value="ECO:0007669"/>
    <property type="project" value="UniProtKB-KW"/>
</dbReference>
<keyword evidence="11 12" id="KW-0326">Glycosidase</keyword>
<keyword evidence="10 12" id="KW-0456">Lyase</keyword>
<dbReference type="SMART" id="SM00478">
    <property type="entry name" value="ENDO3c"/>
    <property type="match status" value="1"/>
</dbReference>
<evidence type="ECO:0000256" key="12">
    <source>
        <dbReference type="HAMAP-Rule" id="MF_00942"/>
    </source>
</evidence>
<evidence type="ECO:0000256" key="5">
    <source>
        <dbReference type="ARBA" id="ARBA00022801"/>
    </source>
</evidence>
<dbReference type="SUPFAM" id="SSF48150">
    <property type="entry name" value="DNA-glycosylase"/>
    <property type="match status" value="1"/>
</dbReference>
<dbReference type="PROSITE" id="PS01155">
    <property type="entry name" value="ENDONUCLEASE_III_2"/>
    <property type="match status" value="1"/>
</dbReference>
<dbReference type="PANTHER" id="PTHR10359:SF18">
    <property type="entry name" value="ENDONUCLEASE III"/>
    <property type="match status" value="1"/>
</dbReference>
<evidence type="ECO:0000256" key="4">
    <source>
        <dbReference type="ARBA" id="ARBA00022763"/>
    </source>
</evidence>
<evidence type="ECO:0000256" key="11">
    <source>
        <dbReference type="ARBA" id="ARBA00023295"/>
    </source>
</evidence>
<feature type="binding site" evidence="12">
    <location>
        <position position="208"/>
    </location>
    <ligand>
        <name>[4Fe-4S] cluster</name>
        <dbReference type="ChEBI" id="CHEBI:49883"/>
    </ligand>
</feature>
<evidence type="ECO:0000256" key="9">
    <source>
        <dbReference type="ARBA" id="ARBA00023204"/>
    </source>
</evidence>
<dbReference type="InterPro" id="IPR003265">
    <property type="entry name" value="HhH-GPD_domain"/>
</dbReference>
<proteinExistence type="inferred from homology"/>
<dbReference type="CDD" id="cd00056">
    <property type="entry name" value="ENDO3c"/>
    <property type="match status" value="1"/>
</dbReference>
<feature type="binding site" evidence="12">
    <location>
        <position position="211"/>
    </location>
    <ligand>
        <name>[4Fe-4S] cluster</name>
        <dbReference type="ChEBI" id="CHEBI:49883"/>
    </ligand>
</feature>
<dbReference type="InterPro" id="IPR004036">
    <property type="entry name" value="Endonuclease-III-like_CS2"/>
</dbReference>
<dbReference type="HAMAP" id="MF_00942">
    <property type="entry name" value="Nth"/>
    <property type="match status" value="1"/>
</dbReference>
<evidence type="ECO:0000256" key="10">
    <source>
        <dbReference type="ARBA" id="ARBA00023239"/>
    </source>
</evidence>
<gene>
    <name evidence="12" type="primary">nth</name>
    <name evidence="14" type="ORF">GGQ88_000986</name>
</gene>
<dbReference type="Gene3D" id="1.10.1670.10">
    <property type="entry name" value="Helix-hairpin-Helix base-excision DNA repair enzymes (C-terminal)"/>
    <property type="match status" value="1"/>
</dbReference>
<evidence type="ECO:0000256" key="6">
    <source>
        <dbReference type="ARBA" id="ARBA00023004"/>
    </source>
</evidence>
<keyword evidence="9 12" id="KW-0234">DNA repair</keyword>
<organism evidence="14 15">
    <name type="scientific">Novosphingobium hassiacum</name>
    <dbReference type="NCBI Taxonomy" id="173676"/>
    <lineage>
        <taxon>Bacteria</taxon>
        <taxon>Pseudomonadati</taxon>
        <taxon>Pseudomonadota</taxon>
        <taxon>Alphaproteobacteria</taxon>
        <taxon>Sphingomonadales</taxon>
        <taxon>Sphingomonadaceae</taxon>
        <taxon>Novosphingobium</taxon>
    </lineage>
</organism>
<keyword evidence="4 12" id="KW-0227">DNA damage</keyword>
<feature type="binding site" evidence="12">
    <location>
        <position position="217"/>
    </location>
    <ligand>
        <name>[4Fe-4S] cluster</name>
        <dbReference type="ChEBI" id="CHEBI:49883"/>
    </ligand>
</feature>
<dbReference type="EC" id="4.2.99.18" evidence="12"/>
<protein>
    <recommendedName>
        <fullName evidence="12">Endonuclease III</fullName>
        <ecNumber evidence="12">4.2.99.18</ecNumber>
    </recommendedName>
    <alternativeName>
        <fullName evidence="12">DNA-(apurinic or apyrimidinic site) lyase</fullName>
    </alternativeName>
</protein>
<keyword evidence="6 12" id="KW-0408">Iron</keyword>
<keyword evidence="8 12" id="KW-0238">DNA-binding</keyword>
<keyword evidence="3 12" id="KW-0479">Metal-binding</keyword>
<feature type="domain" description="HhH-GPD" evidence="13">
    <location>
        <begin position="52"/>
        <end position="199"/>
    </location>
</feature>
<feature type="binding site" evidence="12">
    <location>
        <position position="201"/>
    </location>
    <ligand>
        <name>[4Fe-4S] cluster</name>
        <dbReference type="ChEBI" id="CHEBI:49883"/>
    </ligand>
</feature>
<comment type="function">
    <text evidence="12">DNA repair enzyme that has both DNA N-glycosylase activity and AP-lyase activity. The DNA N-glycosylase activity releases various damaged pyrimidines from DNA by cleaving the N-glycosidic bond, leaving an AP (apurinic/apyrimidinic) site. The AP-lyase activity cleaves the phosphodiester bond 3' to the AP site by a beta-elimination, leaving a 3'-terminal unsaturated sugar and a product with a terminal 5'-phosphate.</text>
</comment>
<evidence type="ECO:0000256" key="1">
    <source>
        <dbReference type="ARBA" id="ARBA00008343"/>
    </source>
</evidence>
<evidence type="ECO:0000256" key="3">
    <source>
        <dbReference type="ARBA" id="ARBA00022723"/>
    </source>
</evidence>
<dbReference type="GO" id="GO:0019104">
    <property type="term" value="F:DNA N-glycosylase activity"/>
    <property type="evidence" value="ECO:0007669"/>
    <property type="project" value="UniProtKB-UniRule"/>
</dbReference>
<evidence type="ECO:0000313" key="14">
    <source>
        <dbReference type="EMBL" id="MBB3859725.1"/>
    </source>
</evidence>
<dbReference type="GO" id="GO:0140078">
    <property type="term" value="F:class I DNA-(apurinic or apyrimidinic site) endonuclease activity"/>
    <property type="evidence" value="ECO:0007669"/>
    <property type="project" value="UniProtKB-EC"/>
</dbReference>
<evidence type="ECO:0000256" key="7">
    <source>
        <dbReference type="ARBA" id="ARBA00023014"/>
    </source>
</evidence>
<comment type="caution">
    <text evidence="14">The sequence shown here is derived from an EMBL/GenBank/DDBJ whole genome shotgun (WGS) entry which is preliminary data.</text>
</comment>
<keyword evidence="15" id="KW-1185">Reference proteome</keyword>
<dbReference type="InterPro" id="IPR023170">
    <property type="entry name" value="HhH_base_excis_C"/>
</dbReference>
<accession>A0A7W5ZXT0</accession>
<comment type="cofactor">
    <cofactor evidence="12">
        <name>[4Fe-4S] cluster</name>
        <dbReference type="ChEBI" id="CHEBI:49883"/>
    </cofactor>
    <text evidence="12">Binds 1 [4Fe-4S] cluster.</text>
</comment>
<dbReference type="FunFam" id="1.10.340.30:FF:000001">
    <property type="entry name" value="Endonuclease III"/>
    <property type="match status" value="1"/>
</dbReference>
<keyword evidence="2 12" id="KW-0004">4Fe-4S</keyword>
<dbReference type="Proteomes" id="UP000562395">
    <property type="component" value="Unassembled WGS sequence"/>
</dbReference>
<evidence type="ECO:0000259" key="13">
    <source>
        <dbReference type="SMART" id="SM00478"/>
    </source>
</evidence>
<comment type="catalytic activity">
    <reaction evidence="12">
        <text>2'-deoxyribonucleotide-(2'-deoxyribose 5'-phosphate)-2'-deoxyribonucleotide-DNA = a 3'-end 2'-deoxyribonucleotide-(2,3-dehydro-2,3-deoxyribose 5'-phosphate)-DNA + a 5'-end 5'-phospho-2'-deoxyribonucleoside-DNA + H(+)</text>
        <dbReference type="Rhea" id="RHEA:66592"/>
        <dbReference type="Rhea" id="RHEA-COMP:13180"/>
        <dbReference type="Rhea" id="RHEA-COMP:16897"/>
        <dbReference type="Rhea" id="RHEA-COMP:17067"/>
        <dbReference type="ChEBI" id="CHEBI:15378"/>
        <dbReference type="ChEBI" id="CHEBI:136412"/>
        <dbReference type="ChEBI" id="CHEBI:157695"/>
        <dbReference type="ChEBI" id="CHEBI:167181"/>
        <dbReference type="EC" id="4.2.99.18"/>
    </reaction>
</comment>
<dbReference type="Pfam" id="PF00633">
    <property type="entry name" value="HHH"/>
    <property type="match status" value="1"/>
</dbReference>
<comment type="similarity">
    <text evidence="1 12">Belongs to the Nth/MutY family.</text>
</comment>
<dbReference type="Gene3D" id="1.10.340.30">
    <property type="entry name" value="Hypothetical protein, domain 2"/>
    <property type="match status" value="1"/>
</dbReference>
<dbReference type="GO" id="GO:0006285">
    <property type="term" value="P:base-excision repair, AP site formation"/>
    <property type="evidence" value="ECO:0007669"/>
    <property type="project" value="TreeGrafter"/>
</dbReference>
<dbReference type="InterPro" id="IPR011257">
    <property type="entry name" value="DNA_glycosylase"/>
</dbReference>
<keyword evidence="14" id="KW-0540">Nuclease</keyword>
<dbReference type="NCBIfam" id="TIGR01083">
    <property type="entry name" value="nth"/>
    <property type="match status" value="1"/>
</dbReference>
<sequence length="246" mass="26690">MEGAASIRAASGGTMNRAAIFEFFRRLAEANPSPETELEYGNVYQLLVAVTLSAQSTDVGVNKATRLLFAQVKHPQDMLDLGEDGLKAHIKTIGLFNSKAKNVMAMARILVDRHGGEVPADRDLLTELPGVGRKTANVVMNCAFGAETFAVDTHIFRVGNRTGLAKGKTPLAVEKGLEKKVPQPFRVGAHHWLILHGRYVCKARTPECWHCGVVDLCEYKPKVLDKGAKPAAAIKKAAARSKESMT</sequence>
<dbReference type="GO" id="GO:0051539">
    <property type="term" value="F:4 iron, 4 sulfur cluster binding"/>
    <property type="evidence" value="ECO:0007669"/>
    <property type="project" value="UniProtKB-UniRule"/>
</dbReference>
<name>A0A7W5ZXT0_9SPHN</name>
<dbReference type="FunFam" id="1.10.1670.10:FF:000001">
    <property type="entry name" value="Endonuclease III"/>
    <property type="match status" value="1"/>
</dbReference>
<dbReference type="AlphaFoldDB" id="A0A7W5ZXT0"/>
<evidence type="ECO:0000256" key="2">
    <source>
        <dbReference type="ARBA" id="ARBA00022485"/>
    </source>
</evidence>
<dbReference type="InterPro" id="IPR005759">
    <property type="entry name" value="Nth"/>
</dbReference>
<evidence type="ECO:0000256" key="8">
    <source>
        <dbReference type="ARBA" id="ARBA00023125"/>
    </source>
</evidence>
<keyword evidence="5 12" id="KW-0378">Hydrolase</keyword>
<dbReference type="GO" id="GO:0003677">
    <property type="term" value="F:DNA binding"/>
    <property type="evidence" value="ECO:0007669"/>
    <property type="project" value="UniProtKB-UniRule"/>
</dbReference>